<dbReference type="Pfam" id="PF14534">
    <property type="entry name" value="DUF4440"/>
    <property type="match status" value="1"/>
</dbReference>
<dbReference type="EMBL" id="JABWCS010000186">
    <property type="protein sequence ID" value="NUU59435.1"/>
    <property type="molecule type" value="Genomic_DNA"/>
</dbReference>
<sequence length="119" mass="13767">MDTNATLKAHLLELEERLLQPAVRTSVEELSALLDDDFFEFGSSGAVWYRQEGLHAEGIGIVNMTLNDFEIHPLSPDTTLTTYRIFNENKQQYSLRSSIWRYSDGRWQMFFHQGTPVPE</sequence>
<dbReference type="Gene3D" id="3.10.450.50">
    <property type="match status" value="1"/>
</dbReference>
<dbReference type="SUPFAM" id="SSF54427">
    <property type="entry name" value="NTF2-like"/>
    <property type="match status" value="1"/>
</dbReference>
<dbReference type="InterPro" id="IPR032710">
    <property type="entry name" value="NTF2-like_dom_sf"/>
</dbReference>
<dbReference type="AlphaFoldDB" id="A0A850EE12"/>
<accession>A0A850EE12</accession>
<feature type="domain" description="DUF4440" evidence="1">
    <location>
        <begin position="11"/>
        <end position="109"/>
    </location>
</feature>
<evidence type="ECO:0000259" key="1">
    <source>
        <dbReference type="Pfam" id="PF14534"/>
    </source>
</evidence>
<dbReference type="InterPro" id="IPR027843">
    <property type="entry name" value="DUF4440"/>
</dbReference>
<reference evidence="2" key="1">
    <citation type="submission" date="2020-06" db="EMBL/GenBank/DDBJ databases">
        <title>Paenibacillus sp. nov., isolated from soil.</title>
        <authorList>
            <person name="Seo Y.L."/>
        </authorList>
    </citation>
    <scope>NUCLEOTIDE SEQUENCE [LARGE SCALE GENOMIC DNA]</scope>
    <source>
        <strain evidence="2">JW14</strain>
    </source>
</reference>
<gene>
    <name evidence="2" type="ORF">HPT30_03580</name>
</gene>
<dbReference type="RefSeq" id="WP_175370118.1">
    <property type="nucleotide sequence ID" value="NZ_JABWCS010000186.1"/>
</dbReference>
<keyword evidence="3" id="KW-1185">Reference proteome</keyword>
<comment type="caution">
    <text evidence="2">The sequence shown here is derived from an EMBL/GenBank/DDBJ whole genome shotgun (WGS) entry which is preliminary data.</text>
</comment>
<protein>
    <submittedName>
        <fullName evidence="2">DUF4440 domain-containing protein</fullName>
    </submittedName>
</protein>
<dbReference type="Proteomes" id="UP000564806">
    <property type="component" value="Unassembled WGS sequence"/>
</dbReference>
<proteinExistence type="predicted"/>
<organism evidence="2 3">
    <name type="scientific">Paenibacillus agri</name>
    <dbReference type="NCBI Taxonomy" id="2744309"/>
    <lineage>
        <taxon>Bacteria</taxon>
        <taxon>Bacillati</taxon>
        <taxon>Bacillota</taxon>
        <taxon>Bacilli</taxon>
        <taxon>Bacillales</taxon>
        <taxon>Paenibacillaceae</taxon>
        <taxon>Paenibacillus</taxon>
    </lineage>
</organism>
<evidence type="ECO:0000313" key="3">
    <source>
        <dbReference type="Proteomes" id="UP000564806"/>
    </source>
</evidence>
<name>A0A850EE12_9BACL</name>
<evidence type="ECO:0000313" key="2">
    <source>
        <dbReference type="EMBL" id="NUU59435.1"/>
    </source>
</evidence>